<dbReference type="Proteomes" id="UP000020681">
    <property type="component" value="Unassembled WGS sequence"/>
</dbReference>
<dbReference type="EMBL" id="JAOL01000062">
    <property type="protein sequence ID" value="EUA93482.1"/>
    <property type="molecule type" value="Genomic_DNA"/>
</dbReference>
<gene>
    <name evidence="1" type="ORF">I551_0165</name>
</gene>
<sequence length="145" mass="15765">MRLTNVAHLRLPFGRLWGYDVSVSDLGRQLPVSFDQRIHVAAGARPGSWMALSIRLPAGVSRQSLADAWLGVIARHGTLRTAFTLGADGDPQLHEIDVQPGKWVEHEIAAGQEVNDALRVVLNATCVRPISGPHIGPACWRLPPD</sequence>
<accession>A0ABP3AQZ9</accession>
<reference evidence="1 2" key="1">
    <citation type="submission" date="2014-01" db="EMBL/GenBank/DDBJ databases">
        <authorList>
            <person name="Dobos K."/>
            <person name="Lenaerts A."/>
            <person name="Ordway D."/>
            <person name="DeGroote M.A."/>
            <person name="Parker T."/>
            <person name="Sizemore C."/>
            <person name="Tallon L.J."/>
            <person name="Sadzewicz L.K."/>
            <person name="Sengamalay N."/>
            <person name="Fraser C.M."/>
            <person name="Hine E."/>
            <person name="Shefchek K.A."/>
            <person name="Das S.P."/>
            <person name="Tettelin H."/>
        </authorList>
    </citation>
    <scope>NUCLEOTIDE SEQUENCE [LARGE SCALE GENOMIC DNA]</scope>
    <source>
        <strain evidence="1 2">Harvey</strain>
    </source>
</reference>
<evidence type="ECO:0000313" key="2">
    <source>
        <dbReference type="Proteomes" id="UP000020681"/>
    </source>
</evidence>
<dbReference type="Gene3D" id="3.30.559.10">
    <property type="entry name" value="Chloramphenicol acetyltransferase-like domain"/>
    <property type="match status" value="1"/>
</dbReference>
<proteinExistence type="predicted"/>
<dbReference type="SUPFAM" id="SSF52777">
    <property type="entry name" value="CoA-dependent acyltransferases"/>
    <property type="match status" value="1"/>
</dbReference>
<evidence type="ECO:0000313" key="1">
    <source>
        <dbReference type="EMBL" id="EUA93482.1"/>
    </source>
</evidence>
<organism evidence="1 2">
    <name type="scientific">Mycobacterium ulcerans str. Harvey</name>
    <dbReference type="NCBI Taxonomy" id="1299332"/>
    <lineage>
        <taxon>Bacteria</taxon>
        <taxon>Bacillati</taxon>
        <taxon>Actinomycetota</taxon>
        <taxon>Actinomycetes</taxon>
        <taxon>Mycobacteriales</taxon>
        <taxon>Mycobacteriaceae</taxon>
        <taxon>Mycobacterium</taxon>
        <taxon>Mycobacterium ulcerans group</taxon>
    </lineage>
</organism>
<dbReference type="InterPro" id="IPR023213">
    <property type="entry name" value="CAT-like_dom_sf"/>
</dbReference>
<keyword evidence="2" id="KW-1185">Reference proteome</keyword>
<name>A0ABP3AQZ9_MYCUL</name>
<comment type="caution">
    <text evidence="1">The sequence shown here is derived from an EMBL/GenBank/DDBJ whole genome shotgun (WGS) entry which is preliminary data.</text>
</comment>
<protein>
    <submittedName>
        <fullName evidence="1">Condensation domain protein</fullName>
    </submittedName>
</protein>